<reference evidence="2 3" key="1">
    <citation type="journal article" date="2023" name="Plants (Basel)">
        <title>Bridging the Gap: Combining Genomics and Transcriptomics Approaches to Understand Stylosanthes scabra, an Orphan Legume from the Brazilian Caatinga.</title>
        <authorList>
            <person name="Ferreira-Neto J.R.C."/>
            <person name="da Silva M.D."/>
            <person name="Binneck E."/>
            <person name="de Melo N.F."/>
            <person name="da Silva R.H."/>
            <person name="de Melo A.L.T.M."/>
            <person name="Pandolfi V."/>
            <person name="Bustamante F.O."/>
            <person name="Brasileiro-Vidal A.C."/>
            <person name="Benko-Iseppon A.M."/>
        </authorList>
    </citation>
    <scope>NUCLEOTIDE SEQUENCE [LARGE SCALE GENOMIC DNA]</scope>
    <source>
        <tissue evidence="2">Leaves</tissue>
    </source>
</reference>
<evidence type="ECO:0000313" key="3">
    <source>
        <dbReference type="Proteomes" id="UP001341840"/>
    </source>
</evidence>
<feature type="region of interest" description="Disordered" evidence="1">
    <location>
        <begin position="1"/>
        <end position="51"/>
    </location>
</feature>
<gene>
    <name evidence="2" type="ORF">PIB30_003794</name>
</gene>
<feature type="region of interest" description="Disordered" evidence="1">
    <location>
        <begin position="343"/>
        <end position="389"/>
    </location>
</feature>
<proteinExistence type="predicted"/>
<feature type="compositionally biased region" description="Acidic residues" evidence="1">
    <location>
        <begin position="344"/>
        <end position="359"/>
    </location>
</feature>
<feature type="region of interest" description="Disordered" evidence="1">
    <location>
        <begin position="410"/>
        <end position="442"/>
    </location>
</feature>
<dbReference type="Proteomes" id="UP001341840">
    <property type="component" value="Unassembled WGS sequence"/>
</dbReference>
<evidence type="ECO:0000313" key="2">
    <source>
        <dbReference type="EMBL" id="MED6130773.1"/>
    </source>
</evidence>
<evidence type="ECO:0008006" key="4">
    <source>
        <dbReference type="Google" id="ProtNLM"/>
    </source>
</evidence>
<comment type="caution">
    <text evidence="2">The sequence shown here is derived from an EMBL/GenBank/DDBJ whole genome shotgun (WGS) entry which is preliminary data.</text>
</comment>
<sequence length="499" mass="55829">MYGHQPHYNGGGAGNRPRHPAPHHPQNVAVGFQNPNSFPPYGSQRPNANGAPPWRGFTPQQLPQTQNPNFPIQNAIGFAPQWPQTPNPKQAIIEQLDRAAANACRELLAAGECVSAWIVSQKALLALQVDSWNTVGIKMQQVPSLHRLMMIEGKVNAFVHCFVGVRRITSLYDLKMAICRNEGVAEFEALGLGPFLRQPLVMHYFSVNPEATEVFEITSGEIVRFLSEFLDVSGSKEIKAEEFLDFIAKKRLVKCRDWLGIRIHNLGMHISAIREARNFEESTLEKCLKNLKAKSEKIRKHTISSSQKKQLDERFSNIAQRVESFSSVEKSFCGKHIRFASSSSEDEDCGYSTEDDQNQDNDIFKSSCSTSTSQFGKSSERVSTCPYPSATEEMERLRVRYDPQAQLHLDSSHKQELSGPPRKKQKSENATSSKSAPSKLLKKEKIESDANQIKNGTTAKVATDTSVDLSMDDDSFRMFVTTWKEACREHNVAEVGILG</sequence>
<name>A0ABU6S412_9FABA</name>
<keyword evidence="3" id="KW-1185">Reference proteome</keyword>
<accession>A0ABU6S412</accession>
<protein>
    <recommendedName>
        <fullName evidence="4">EF-hand domain-containing protein</fullName>
    </recommendedName>
</protein>
<feature type="compositionally biased region" description="Polar residues" evidence="1">
    <location>
        <begin position="360"/>
        <end position="377"/>
    </location>
</feature>
<evidence type="ECO:0000256" key="1">
    <source>
        <dbReference type="SAM" id="MobiDB-lite"/>
    </source>
</evidence>
<organism evidence="2 3">
    <name type="scientific">Stylosanthes scabra</name>
    <dbReference type="NCBI Taxonomy" id="79078"/>
    <lineage>
        <taxon>Eukaryota</taxon>
        <taxon>Viridiplantae</taxon>
        <taxon>Streptophyta</taxon>
        <taxon>Embryophyta</taxon>
        <taxon>Tracheophyta</taxon>
        <taxon>Spermatophyta</taxon>
        <taxon>Magnoliopsida</taxon>
        <taxon>eudicotyledons</taxon>
        <taxon>Gunneridae</taxon>
        <taxon>Pentapetalae</taxon>
        <taxon>rosids</taxon>
        <taxon>fabids</taxon>
        <taxon>Fabales</taxon>
        <taxon>Fabaceae</taxon>
        <taxon>Papilionoideae</taxon>
        <taxon>50 kb inversion clade</taxon>
        <taxon>dalbergioids sensu lato</taxon>
        <taxon>Dalbergieae</taxon>
        <taxon>Pterocarpus clade</taxon>
        <taxon>Stylosanthes</taxon>
    </lineage>
</organism>
<dbReference type="EMBL" id="JASCZI010060422">
    <property type="protein sequence ID" value="MED6130773.1"/>
    <property type="molecule type" value="Genomic_DNA"/>
</dbReference>